<keyword evidence="1" id="KW-1133">Transmembrane helix</keyword>
<evidence type="ECO:0000256" key="1">
    <source>
        <dbReference type="SAM" id="Phobius"/>
    </source>
</evidence>
<reference evidence="2 3" key="1">
    <citation type="journal article" date="2020" name="IScience">
        <title>Genome Sequencing of the Endangered Kingdonia uniflora (Circaeasteraceae, Ranunculales) Reveals Potential Mechanisms of Evolutionary Specialization.</title>
        <authorList>
            <person name="Sun Y."/>
            <person name="Deng T."/>
            <person name="Zhang A."/>
            <person name="Moore M.J."/>
            <person name="Landis J.B."/>
            <person name="Lin N."/>
            <person name="Zhang H."/>
            <person name="Zhang X."/>
            <person name="Huang J."/>
            <person name="Zhang X."/>
            <person name="Sun H."/>
            <person name="Wang H."/>
        </authorList>
    </citation>
    <scope>NUCLEOTIDE SEQUENCE [LARGE SCALE GENOMIC DNA]</scope>
    <source>
        <strain evidence="2">TB1705</strain>
        <tissue evidence="2">Leaf</tissue>
    </source>
</reference>
<dbReference type="AlphaFoldDB" id="A0A7J7M485"/>
<organism evidence="2 3">
    <name type="scientific">Kingdonia uniflora</name>
    <dbReference type="NCBI Taxonomy" id="39325"/>
    <lineage>
        <taxon>Eukaryota</taxon>
        <taxon>Viridiplantae</taxon>
        <taxon>Streptophyta</taxon>
        <taxon>Embryophyta</taxon>
        <taxon>Tracheophyta</taxon>
        <taxon>Spermatophyta</taxon>
        <taxon>Magnoliopsida</taxon>
        <taxon>Ranunculales</taxon>
        <taxon>Circaeasteraceae</taxon>
        <taxon>Kingdonia</taxon>
    </lineage>
</organism>
<accession>A0A7J7M485</accession>
<proteinExistence type="predicted"/>
<gene>
    <name evidence="2" type="ORF">GIB67_009599</name>
</gene>
<comment type="caution">
    <text evidence="2">The sequence shown here is derived from an EMBL/GenBank/DDBJ whole genome shotgun (WGS) entry which is preliminary data.</text>
</comment>
<sequence>MTFCPCLKHQLSFVPLLSFFSDQLPPQANNICYSPPLLFFFCPTYLSCLSRVLYIQPTKARKS</sequence>
<protein>
    <submittedName>
        <fullName evidence="2">Uncharacterized protein</fullName>
    </submittedName>
</protein>
<dbReference type="Proteomes" id="UP000541444">
    <property type="component" value="Unassembled WGS sequence"/>
</dbReference>
<keyword evidence="1" id="KW-0812">Transmembrane</keyword>
<keyword evidence="1" id="KW-0472">Membrane</keyword>
<name>A0A7J7M485_9MAGN</name>
<feature type="transmembrane region" description="Helical" evidence="1">
    <location>
        <begin position="33"/>
        <end position="54"/>
    </location>
</feature>
<evidence type="ECO:0000313" key="2">
    <source>
        <dbReference type="EMBL" id="KAF6149578.1"/>
    </source>
</evidence>
<keyword evidence="3" id="KW-1185">Reference proteome</keyword>
<dbReference type="EMBL" id="JACGCM010001792">
    <property type="protein sequence ID" value="KAF6149578.1"/>
    <property type="molecule type" value="Genomic_DNA"/>
</dbReference>
<evidence type="ECO:0000313" key="3">
    <source>
        <dbReference type="Proteomes" id="UP000541444"/>
    </source>
</evidence>